<evidence type="ECO:0000313" key="2">
    <source>
        <dbReference type="Proteomes" id="UP000662986"/>
    </source>
</evidence>
<keyword evidence="1" id="KW-0614">Plasmid</keyword>
<sequence length="403" mass="43742">MSTYLIGSETLPAHSEGLQDVLIRARAAGMRPRCLCTQSGVEMYLAKVGGRYIVKRMPGSGAEHQAGCESYEPPPELSGLGQVQGSAITEDAEDGETTLRLGFSLSKTGGKAAPDMSGGGSDSVTTDGTKLTLRAMLHYLWEEAGFNKWVPAMAGRRNWPVIRKYLLEAAAGKNAKGKGILESLYVPEAFSLDRKAEITGRRMQQMMAVASAGTGRRKLLLAVGEVKEIAQTRFGHKIILKQVADCPFMINDDLHKRMLKRFEVELGLWDAVEDSHLLVIGTFAVGRTGVASFEELSLMVVTENWIPFESTFDKMVIDAMTSANRPFMKGLRYNLASPVPLASIVATDTAPEPTALYIIAPDTDDEQITVVDELAESSSLTSWIWNAGTDPMPALPAPNTNQT</sequence>
<dbReference type="Proteomes" id="UP000662986">
    <property type="component" value="Plasmid unnamed2"/>
</dbReference>
<reference evidence="1 2" key="2">
    <citation type="journal article" date="2022" name="Arch. Microbiol.">
        <title>Rhodococcus pseudokoreensis sp. nov. isolated from the rhizosphere of young M26 apple rootstocks.</title>
        <authorList>
            <person name="Kampfer P."/>
            <person name="Glaeser S.P."/>
            <person name="Blom J."/>
            <person name="Wolf J."/>
            <person name="Benning S."/>
            <person name="Schloter M."/>
            <person name="Neumann-Schaal M."/>
        </authorList>
    </citation>
    <scope>NUCLEOTIDE SEQUENCE [LARGE SCALE GENOMIC DNA]</scope>
    <source>
        <strain evidence="1 2">R79</strain>
    </source>
</reference>
<dbReference type="RefSeq" id="WP_206004711.1">
    <property type="nucleotide sequence ID" value="NZ_CP070617.1"/>
</dbReference>
<dbReference type="InterPro" id="IPR009553">
    <property type="entry name" value="DUF1173"/>
</dbReference>
<proteinExistence type="predicted"/>
<dbReference type="EMBL" id="CP070617">
    <property type="protein sequence ID" value="QSE87951.1"/>
    <property type="molecule type" value="Genomic_DNA"/>
</dbReference>
<name>A0A974ZRW1_9NOCA</name>
<reference evidence="1 2" key="1">
    <citation type="journal article" date="2021" name="Microbiol. Resour. Announc.">
        <title>Complete Genome Sequences of Two Rhodococcus sp. Strains with Large and Linear Chromosomes, Isolated from Apple Rhizosphere.</title>
        <authorList>
            <person name="Benning S."/>
            <person name="Brugnone N."/>
            <person name="Siani R."/>
            <person name="Kublik S."/>
            <person name="Schloter M."/>
            <person name="Rad V."/>
        </authorList>
    </citation>
    <scope>NUCLEOTIDE SEQUENCE [LARGE SCALE GENOMIC DNA]</scope>
    <source>
        <strain evidence="1 2">R79</strain>
    </source>
</reference>
<protein>
    <submittedName>
        <fullName evidence="1">DUF1173 domain-containing protein</fullName>
    </submittedName>
</protein>
<gene>
    <name evidence="1" type="ORF">JWS13_04375</name>
</gene>
<evidence type="ECO:0000313" key="1">
    <source>
        <dbReference type="EMBL" id="QSE87951.1"/>
    </source>
</evidence>
<keyword evidence="2" id="KW-1185">Reference proteome</keyword>
<geneLocation type="plasmid" evidence="1 2">
    <name>unnamed2</name>
</geneLocation>
<dbReference type="Pfam" id="PF06666">
    <property type="entry name" value="DUF1173"/>
    <property type="match status" value="1"/>
</dbReference>
<organism evidence="1 2">
    <name type="scientific">Rhodococcus pseudokoreensis</name>
    <dbReference type="NCBI Taxonomy" id="2811421"/>
    <lineage>
        <taxon>Bacteria</taxon>
        <taxon>Bacillati</taxon>
        <taxon>Actinomycetota</taxon>
        <taxon>Actinomycetes</taxon>
        <taxon>Mycobacteriales</taxon>
        <taxon>Nocardiaceae</taxon>
        <taxon>Rhodococcus</taxon>
    </lineage>
</organism>
<accession>A0A974ZRW1</accession>